<accession>A0A1E4SXL0</accession>
<evidence type="ECO:0000256" key="9">
    <source>
        <dbReference type="ARBA" id="ARBA00022862"/>
    </source>
</evidence>
<gene>
    <name evidence="15" type="ORF">CANARDRAFT_179210</name>
</gene>
<dbReference type="GO" id="GO:0005507">
    <property type="term" value="F:copper ion binding"/>
    <property type="evidence" value="ECO:0007669"/>
    <property type="project" value="InterPro"/>
</dbReference>
<reference evidence="16" key="1">
    <citation type="submission" date="2016-04" db="EMBL/GenBank/DDBJ databases">
        <title>Comparative genomics of biotechnologically important yeasts.</title>
        <authorList>
            <consortium name="DOE Joint Genome Institute"/>
            <person name="Riley R."/>
            <person name="Haridas S."/>
            <person name="Wolfe K.H."/>
            <person name="Lopes M.R."/>
            <person name="Hittinger C.T."/>
            <person name="Goker M."/>
            <person name="Salamov A."/>
            <person name="Wisecaver J."/>
            <person name="Long T.M."/>
            <person name="Aerts A.L."/>
            <person name="Barry K."/>
            <person name="Choi C."/>
            <person name="Clum A."/>
            <person name="Coughlan A.Y."/>
            <person name="Deshpande S."/>
            <person name="Douglass A.P."/>
            <person name="Hanson S.J."/>
            <person name="Klenk H.-P."/>
            <person name="Labutti K."/>
            <person name="Lapidus A."/>
            <person name="Lindquist E."/>
            <person name="Lipzen A."/>
            <person name="Meier-Kolthoff J.P."/>
            <person name="Ohm R.A."/>
            <person name="Otillar R.P."/>
            <person name="Pangilinan J."/>
            <person name="Peng Y."/>
            <person name="Rokas A."/>
            <person name="Rosa C.A."/>
            <person name="Scheuner C."/>
            <person name="Sibirny A.A."/>
            <person name="Slot J.C."/>
            <person name="Stielow J.B."/>
            <person name="Sun H."/>
            <person name="Kurtzman C.P."/>
            <person name="Blackwell M."/>
            <person name="Grigoriev I.V."/>
            <person name="Jeffries T.W."/>
        </authorList>
    </citation>
    <scope>NUCLEOTIDE SEQUENCE [LARGE SCALE GENOMIC DNA]</scope>
    <source>
        <strain evidence="16">NRRL YB-2248</strain>
    </source>
</reference>
<dbReference type="EMBL" id="KV453858">
    <property type="protein sequence ID" value="ODV84240.1"/>
    <property type="molecule type" value="Genomic_DNA"/>
</dbReference>
<feature type="domain" description="Superoxide dismutase copper/zinc binding" evidence="14">
    <location>
        <begin position="25"/>
        <end position="141"/>
    </location>
</feature>
<evidence type="ECO:0000313" key="16">
    <source>
        <dbReference type="Proteomes" id="UP000094801"/>
    </source>
</evidence>
<evidence type="ECO:0000256" key="1">
    <source>
        <dbReference type="ARBA" id="ARBA00001935"/>
    </source>
</evidence>
<dbReference type="Pfam" id="PF00080">
    <property type="entry name" value="Sod_Cu"/>
    <property type="match status" value="1"/>
</dbReference>
<dbReference type="InterPro" id="IPR036423">
    <property type="entry name" value="SOD-like_Cu/Zn_dom_sf"/>
</dbReference>
<protein>
    <recommendedName>
        <fullName evidence="5">superoxide dismutase</fullName>
        <ecNumber evidence="5">1.15.1.1</ecNumber>
    </recommendedName>
</protein>
<dbReference type="GO" id="GO:0005576">
    <property type="term" value="C:extracellular region"/>
    <property type="evidence" value="ECO:0007669"/>
    <property type="project" value="UniProtKB-ARBA"/>
</dbReference>
<dbReference type="SUPFAM" id="SSF49329">
    <property type="entry name" value="Cu,Zn superoxide dismutase-like"/>
    <property type="match status" value="1"/>
</dbReference>
<comment type="similarity">
    <text evidence="4">Belongs to the Cu-Zn superoxide dismutase family.</text>
</comment>
<dbReference type="Gene3D" id="2.60.40.200">
    <property type="entry name" value="Superoxide dismutase, copper/zinc binding domain"/>
    <property type="match status" value="1"/>
</dbReference>
<evidence type="ECO:0000256" key="6">
    <source>
        <dbReference type="ARBA" id="ARBA00022512"/>
    </source>
</evidence>
<keyword evidence="12" id="KW-0843">Virulence</keyword>
<keyword evidence="8" id="KW-0325">Glycoprotein</keyword>
<dbReference type="InterPro" id="IPR001424">
    <property type="entry name" value="SOD_Cu_Zn_dom"/>
</dbReference>
<feature type="non-terminal residue" evidence="15">
    <location>
        <position position="1"/>
    </location>
</feature>
<dbReference type="FunFam" id="2.60.40.200:FF:000007">
    <property type="entry name" value="Cell surface Cu-only superoxide dismutase 5"/>
    <property type="match status" value="1"/>
</dbReference>
<comment type="subcellular location">
    <subcellularLocation>
        <location evidence="3">Membrane</location>
        <topology evidence="3">Lipid-anchor</topology>
        <topology evidence="3">GPI-anchor</topology>
    </subcellularLocation>
    <subcellularLocation>
        <location evidence="2">Secreted</location>
        <location evidence="2">Cell wall</location>
    </subcellularLocation>
</comment>
<keyword evidence="8" id="KW-0472">Membrane</keyword>
<evidence type="ECO:0000259" key="14">
    <source>
        <dbReference type="Pfam" id="PF00080"/>
    </source>
</evidence>
<keyword evidence="8" id="KW-0336">GPI-anchor</keyword>
<keyword evidence="8" id="KW-0449">Lipoprotein</keyword>
<dbReference type="PANTHER" id="PTHR10003">
    <property type="entry name" value="SUPEROXIDE DISMUTASE CU-ZN -RELATED"/>
    <property type="match status" value="1"/>
</dbReference>
<keyword evidence="10" id="KW-0560">Oxidoreductase</keyword>
<dbReference type="GO" id="GO:0098552">
    <property type="term" value="C:side of membrane"/>
    <property type="evidence" value="ECO:0007669"/>
    <property type="project" value="UniProtKB-KW"/>
</dbReference>
<name>A0A1E4SXL0_9ASCO</name>
<keyword evidence="9" id="KW-0049">Antioxidant</keyword>
<dbReference type="InterPro" id="IPR024134">
    <property type="entry name" value="SOD_Cu/Zn_/chaperone"/>
</dbReference>
<organism evidence="15 16">
    <name type="scientific">[Candida] arabinofermentans NRRL YB-2248</name>
    <dbReference type="NCBI Taxonomy" id="983967"/>
    <lineage>
        <taxon>Eukaryota</taxon>
        <taxon>Fungi</taxon>
        <taxon>Dikarya</taxon>
        <taxon>Ascomycota</taxon>
        <taxon>Saccharomycotina</taxon>
        <taxon>Pichiomycetes</taxon>
        <taxon>Pichiales</taxon>
        <taxon>Pichiaceae</taxon>
        <taxon>Ogataea</taxon>
        <taxon>Ogataea/Candida clade</taxon>
    </lineage>
</organism>
<keyword evidence="16" id="KW-1185">Reference proteome</keyword>
<evidence type="ECO:0000256" key="13">
    <source>
        <dbReference type="ARBA" id="ARBA00049204"/>
    </source>
</evidence>
<keyword evidence="7" id="KW-0964">Secreted</keyword>
<comment type="catalytic activity">
    <reaction evidence="13">
        <text>2 superoxide + 2 H(+) = H2O2 + O2</text>
        <dbReference type="Rhea" id="RHEA:20696"/>
        <dbReference type="ChEBI" id="CHEBI:15378"/>
        <dbReference type="ChEBI" id="CHEBI:15379"/>
        <dbReference type="ChEBI" id="CHEBI:16240"/>
        <dbReference type="ChEBI" id="CHEBI:18421"/>
        <dbReference type="EC" id="1.15.1.1"/>
    </reaction>
</comment>
<dbReference type="GO" id="GO:0004784">
    <property type="term" value="F:superoxide dismutase activity"/>
    <property type="evidence" value="ECO:0007669"/>
    <property type="project" value="UniProtKB-EC"/>
</dbReference>
<comment type="cofactor">
    <cofactor evidence="1">
        <name>Cu cation</name>
        <dbReference type="ChEBI" id="CHEBI:23378"/>
    </cofactor>
</comment>
<evidence type="ECO:0000256" key="11">
    <source>
        <dbReference type="ARBA" id="ARBA00023008"/>
    </source>
</evidence>
<evidence type="ECO:0000256" key="8">
    <source>
        <dbReference type="ARBA" id="ARBA00022622"/>
    </source>
</evidence>
<dbReference type="AlphaFoldDB" id="A0A1E4SXL0"/>
<evidence type="ECO:0000256" key="3">
    <source>
        <dbReference type="ARBA" id="ARBA00004589"/>
    </source>
</evidence>
<dbReference type="Proteomes" id="UP000094801">
    <property type="component" value="Unassembled WGS sequence"/>
</dbReference>
<keyword evidence="6" id="KW-0134">Cell wall</keyword>
<evidence type="ECO:0000256" key="4">
    <source>
        <dbReference type="ARBA" id="ARBA00010457"/>
    </source>
</evidence>
<evidence type="ECO:0000256" key="12">
    <source>
        <dbReference type="ARBA" id="ARBA00023026"/>
    </source>
</evidence>
<sequence>APEETDSPAGAYAVATFPSGGSSSVEGSVSFSANSNGAVEVSVDISGLPSEGYPFLYHIHTHTVPSSGNCTAALGHFNPFNASTPCSKTDGVDTCELGDLSGKWETFNTSSYSTSYVDPYLSLNTDSEAYIGNLSIVFHYHNTSRIACANLKYSTNGSTATTSASQVSTAGATS</sequence>
<keyword evidence="11" id="KW-0186">Copper</keyword>
<feature type="non-terminal residue" evidence="15">
    <location>
        <position position="174"/>
    </location>
</feature>
<evidence type="ECO:0000313" key="15">
    <source>
        <dbReference type="EMBL" id="ODV84240.1"/>
    </source>
</evidence>
<evidence type="ECO:0000256" key="5">
    <source>
        <dbReference type="ARBA" id="ARBA00012682"/>
    </source>
</evidence>
<evidence type="ECO:0000256" key="7">
    <source>
        <dbReference type="ARBA" id="ARBA00022525"/>
    </source>
</evidence>
<dbReference type="STRING" id="983967.A0A1E4SXL0"/>
<proteinExistence type="inferred from homology"/>
<dbReference type="EC" id="1.15.1.1" evidence="5"/>
<evidence type="ECO:0000256" key="10">
    <source>
        <dbReference type="ARBA" id="ARBA00023002"/>
    </source>
</evidence>
<evidence type="ECO:0000256" key="2">
    <source>
        <dbReference type="ARBA" id="ARBA00004191"/>
    </source>
</evidence>
<dbReference type="OrthoDB" id="159229at2759"/>